<proteinExistence type="predicted"/>
<evidence type="ECO:0000313" key="3">
    <source>
        <dbReference type="Proteomes" id="UP000799440"/>
    </source>
</evidence>
<dbReference type="AlphaFoldDB" id="A0A6A6V854"/>
<dbReference type="EMBL" id="MU006575">
    <property type="protein sequence ID" value="KAF2746832.1"/>
    <property type="molecule type" value="Genomic_DNA"/>
</dbReference>
<evidence type="ECO:0000313" key="2">
    <source>
        <dbReference type="EMBL" id="KAF2746832.1"/>
    </source>
</evidence>
<accession>A0A6A6V854</accession>
<name>A0A6A6V854_9PLEO</name>
<feature type="compositionally biased region" description="Basic and acidic residues" evidence="1">
    <location>
        <begin position="102"/>
        <end position="113"/>
    </location>
</feature>
<feature type="compositionally biased region" description="Low complexity" evidence="1">
    <location>
        <begin position="37"/>
        <end position="55"/>
    </location>
</feature>
<keyword evidence="3" id="KW-1185">Reference proteome</keyword>
<dbReference type="OrthoDB" id="3797550at2759"/>
<reference evidence="2" key="1">
    <citation type="journal article" date="2020" name="Stud. Mycol.">
        <title>101 Dothideomycetes genomes: a test case for predicting lifestyles and emergence of pathogens.</title>
        <authorList>
            <person name="Haridas S."/>
            <person name="Albert R."/>
            <person name="Binder M."/>
            <person name="Bloem J."/>
            <person name="Labutti K."/>
            <person name="Salamov A."/>
            <person name="Andreopoulos B."/>
            <person name="Baker S."/>
            <person name="Barry K."/>
            <person name="Bills G."/>
            <person name="Bluhm B."/>
            <person name="Cannon C."/>
            <person name="Castanera R."/>
            <person name="Culley D."/>
            <person name="Daum C."/>
            <person name="Ezra D."/>
            <person name="Gonzalez J."/>
            <person name="Henrissat B."/>
            <person name="Kuo A."/>
            <person name="Liang C."/>
            <person name="Lipzen A."/>
            <person name="Lutzoni F."/>
            <person name="Magnuson J."/>
            <person name="Mondo S."/>
            <person name="Nolan M."/>
            <person name="Ohm R."/>
            <person name="Pangilinan J."/>
            <person name="Park H.-J."/>
            <person name="Ramirez L."/>
            <person name="Alfaro M."/>
            <person name="Sun H."/>
            <person name="Tritt A."/>
            <person name="Yoshinaga Y."/>
            <person name="Zwiers L.-H."/>
            <person name="Turgeon B."/>
            <person name="Goodwin S."/>
            <person name="Spatafora J."/>
            <person name="Crous P."/>
            <person name="Grigoriev I."/>
        </authorList>
    </citation>
    <scope>NUCLEOTIDE SEQUENCE</scope>
    <source>
        <strain evidence="2">CBS 119925</strain>
    </source>
</reference>
<evidence type="ECO:0000256" key="1">
    <source>
        <dbReference type="SAM" id="MobiDB-lite"/>
    </source>
</evidence>
<gene>
    <name evidence="2" type="ORF">M011DRAFT_468124</name>
</gene>
<protein>
    <submittedName>
        <fullName evidence="2">Uncharacterized protein</fullName>
    </submittedName>
</protein>
<sequence length="157" mass="16061">MPSTSTEATENDEPSHSSTSSSRCPKSTEENAPPPTTSTTSTAPPLPIPTSSASHPHPPPTSSSVPTSTHTRSHSLPNLTNLTHITATLHTSLCQAVRWAEEKASKLSEEKNDGTGPYSNPATCMPADLDAIASGVLPALPAKRKEGGGGGSGGEGR</sequence>
<organism evidence="2 3">
    <name type="scientific">Sporormia fimetaria CBS 119925</name>
    <dbReference type="NCBI Taxonomy" id="1340428"/>
    <lineage>
        <taxon>Eukaryota</taxon>
        <taxon>Fungi</taxon>
        <taxon>Dikarya</taxon>
        <taxon>Ascomycota</taxon>
        <taxon>Pezizomycotina</taxon>
        <taxon>Dothideomycetes</taxon>
        <taxon>Pleosporomycetidae</taxon>
        <taxon>Pleosporales</taxon>
        <taxon>Sporormiaceae</taxon>
        <taxon>Sporormia</taxon>
    </lineage>
</organism>
<feature type="region of interest" description="Disordered" evidence="1">
    <location>
        <begin position="102"/>
        <end position="123"/>
    </location>
</feature>
<feature type="region of interest" description="Disordered" evidence="1">
    <location>
        <begin position="1"/>
        <end position="79"/>
    </location>
</feature>
<dbReference type="Proteomes" id="UP000799440">
    <property type="component" value="Unassembled WGS sequence"/>
</dbReference>